<dbReference type="Pfam" id="PF24570">
    <property type="entry name" value="BACK_BPM_SPOP"/>
    <property type="match status" value="1"/>
</dbReference>
<keyword evidence="5" id="KW-0539">Nucleus</keyword>
<dbReference type="PANTHER" id="PTHR24413">
    <property type="entry name" value="SPECKLE-TYPE POZ PROTEIN"/>
    <property type="match status" value="1"/>
</dbReference>
<dbReference type="Pfam" id="PF22486">
    <property type="entry name" value="MATH_2"/>
    <property type="match status" value="2"/>
</dbReference>
<evidence type="ECO:0000256" key="1">
    <source>
        <dbReference type="ARBA" id="ARBA00004123"/>
    </source>
</evidence>
<dbReference type="SMART" id="SM00061">
    <property type="entry name" value="MATH"/>
    <property type="match status" value="2"/>
</dbReference>
<dbReference type="FunFam" id="3.30.710.10:FF:000008">
    <property type="entry name" value="Speckle-type POZ protein-like a"/>
    <property type="match status" value="1"/>
</dbReference>
<accession>A0A7R9GB49</accession>
<evidence type="ECO:0000256" key="5">
    <source>
        <dbReference type="ARBA" id="ARBA00023242"/>
    </source>
</evidence>
<dbReference type="PROSITE" id="PS50097">
    <property type="entry name" value="BTB"/>
    <property type="match status" value="1"/>
</dbReference>
<evidence type="ECO:0000256" key="2">
    <source>
        <dbReference type="ARBA" id="ARBA00004906"/>
    </source>
</evidence>
<comment type="subcellular location">
    <subcellularLocation>
        <location evidence="1">Nucleus</location>
    </subcellularLocation>
</comment>
<feature type="domain" description="MATH" evidence="7">
    <location>
        <begin position="133"/>
        <end position="231"/>
    </location>
</feature>
<dbReference type="SMART" id="SM00225">
    <property type="entry name" value="BTB"/>
    <property type="match status" value="1"/>
</dbReference>
<evidence type="ECO:0000313" key="9">
    <source>
        <dbReference type="Proteomes" id="UP000678499"/>
    </source>
</evidence>
<dbReference type="OrthoDB" id="6359816at2759"/>
<evidence type="ECO:0008006" key="10">
    <source>
        <dbReference type="Google" id="ProtNLM"/>
    </source>
</evidence>
<dbReference type="FunFam" id="2.60.210.10:FF:000003">
    <property type="entry name" value="Speckle-type POZ protein-like a"/>
    <property type="match status" value="2"/>
</dbReference>
<dbReference type="InterPro" id="IPR008974">
    <property type="entry name" value="TRAF-like"/>
</dbReference>
<name>A0A7R9GB49_9CRUS</name>
<dbReference type="EMBL" id="OA882562">
    <property type="protein sequence ID" value="CAD7275988.1"/>
    <property type="molecule type" value="Genomic_DNA"/>
</dbReference>
<dbReference type="PROSITE" id="PS50144">
    <property type="entry name" value="MATH"/>
    <property type="match status" value="2"/>
</dbReference>
<dbReference type="Gene3D" id="2.60.210.10">
    <property type="entry name" value="Apoptosis, Tumor Necrosis Factor Receptor Associated Protein 2, Chain A"/>
    <property type="match status" value="2"/>
</dbReference>
<sequence>MTIPVIEMLFVLEDIQPPNDMCLRVNPKGLDEESKDYLSLYLLLVSCNKTEVRAKFKFSILNAKREETKAMESQRAYRFVQGKDWGFKKFIRRDFLFDEANGLLPDDKLTLYCEVSVVADSVNISGQSNAVQFKVPPCLRVNPKGLDEESKDYLSLYLLLVSCNKTEVRAKFKFSILNAKREETKAMESQRAYRFVQGKDWGFKKFIRRDFLFDEANGLLPDDKLTLYCEVSVVADSVNISGQSNAVQFKVPECRLADDLGGLFDTQRFSDVTLYVGGREFLAHKAILAARSPVFAAMFEHEMEERKHNRVEITDMDHDVFKEMLRYVYTGRAANLDRMADDLLAAADKYALDRLKVMCEEALSSSLSVDNAADVLILADLHSAEQLRAQSIEFINSHATDVMDTHGWKSMIKSHPHLIAEAFRALATQQAPPIGPPRKKIRSS</sequence>
<gene>
    <name evidence="8" type="ORF">NMOB1V02_LOCUS3771</name>
</gene>
<dbReference type="InterPro" id="IPR002083">
    <property type="entry name" value="MATH/TRAF_dom"/>
</dbReference>
<dbReference type="GO" id="GO:0030163">
    <property type="term" value="P:protein catabolic process"/>
    <property type="evidence" value="ECO:0007669"/>
    <property type="project" value="UniProtKB-ARBA"/>
</dbReference>
<dbReference type="SUPFAM" id="SSF49599">
    <property type="entry name" value="TRAF domain-like"/>
    <property type="match status" value="2"/>
</dbReference>
<dbReference type="Proteomes" id="UP000678499">
    <property type="component" value="Unassembled WGS sequence"/>
</dbReference>
<comment type="similarity">
    <text evidence="3">Belongs to the Tdpoz family.</text>
</comment>
<dbReference type="Gene3D" id="3.30.710.10">
    <property type="entry name" value="Potassium Channel Kv1.1, Chain A"/>
    <property type="match status" value="1"/>
</dbReference>
<keyword evidence="4" id="KW-0833">Ubl conjugation pathway</keyword>
<evidence type="ECO:0000259" key="6">
    <source>
        <dbReference type="PROSITE" id="PS50097"/>
    </source>
</evidence>
<evidence type="ECO:0000256" key="4">
    <source>
        <dbReference type="ARBA" id="ARBA00022786"/>
    </source>
</evidence>
<dbReference type="Gene3D" id="6.20.250.50">
    <property type="match status" value="1"/>
</dbReference>
<dbReference type="InterPro" id="IPR011333">
    <property type="entry name" value="SKP1/BTB/POZ_sf"/>
</dbReference>
<feature type="domain" description="BTB" evidence="6">
    <location>
        <begin position="270"/>
        <end position="337"/>
    </location>
</feature>
<dbReference type="AlphaFoldDB" id="A0A7R9GB49"/>
<dbReference type="Gene3D" id="6.10.250.3030">
    <property type="match status" value="1"/>
</dbReference>
<feature type="domain" description="MATH" evidence="7">
    <location>
        <begin position="1"/>
        <end position="115"/>
    </location>
</feature>
<dbReference type="SUPFAM" id="SSF54695">
    <property type="entry name" value="POZ domain"/>
    <property type="match status" value="1"/>
</dbReference>
<evidence type="ECO:0000256" key="3">
    <source>
        <dbReference type="ARBA" id="ARBA00010846"/>
    </source>
</evidence>
<evidence type="ECO:0000313" key="8">
    <source>
        <dbReference type="EMBL" id="CAD7275988.1"/>
    </source>
</evidence>
<organism evidence="8">
    <name type="scientific">Notodromas monacha</name>
    <dbReference type="NCBI Taxonomy" id="399045"/>
    <lineage>
        <taxon>Eukaryota</taxon>
        <taxon>Metazoa</taxon>
        <taxon>Ecdysozoa</taxon>
        <taxon>Arthropoda</taxon>
        <taxon>Crustacea</taxon>
        <taxon>Oligostraca</taxon>
        <taxon>Ostracoda</taxon>
        <taxon>Podocopa</taxon>
        <taxon>Podocopida</taxon>
        <taxon>Cypridocopina</taxon>
        <taxon>Cypridoidea</taxon>
        <taxon>Cyprididae</taxon>
        <taxon>Notodromas</taxon>
    </lineage>
</organism>
<proteinExistence type="inferred from homology"/>
<dbReference type="GO" id="GO:0005634">
    <property type="term" value="C:nucleus"/>
    <property type="evidence" value="ECO:0007669"/>
    <property type="project" value="UniProtKB-SubCell"/>
</dbReference>
<dbReference type="InterPro" id="IPR056423">
    <property type="entry name" value="BACK_BPM_SPOP"/>
</dbReference>
<evidence type="ECO:0000259" key="7">
    <source>
        <dbReference type="PROSITE" id="PS50144"/>
    </source>
</evidence>
<dbReference type="EMBL" id="CAJPEX010000525">
    <property type="protein sequence ID" value="CAG0916140.1"/>
    <property type="molecule type" value="Genomic_DNA"/>
</dbReference>
<dbReference type="Pfam" id="PF00651">
    <property type="entry name" value="BTB"/>
    <property type="match status" value="1"/>
</dbReference>
<protein>
    <recommendedName>
        <fullName evidence="10">Protein roadkill</fullName>
    </recommendedName>
</protein>
<reference evidence="8" key="1">
    <citation type="submission" date="2020-11" db="EMBL/GenBank/DDBJ databases">
        <authorList>
            <person name="Tran Van P."/>
        </authorList>
    </citation>
    <scope>NUCLEOTIDE SEQUENCE</scope>
</reference>
<dbReference type="InterPro" id="IPR000210">
    <property type="entry name" value="BTB/POZ_dom"/>
</dbReference>
<dbReference type="CDD" id="cd18345">
    <property type="entry name" value="BTB_POZ_roadkill-like"/>
    <property type="match status" value="1"/>
</dbReference>
<comment type="pathway">
    <text evidence="2">Protein modification; protein ubiquitination.</text>
</comment>
<keyword evidence="9" id="KW-1185">Reference proteome</keyword>